<evidence type="ECO:0000256" key="4">
    <source>
        <dbReference type="ARBA" id="ARBA00017858"/>
    </source>
</evidence>
<keyword evidence="7 13" id="KW-0791">Threonine biosynthesis</keyword>
<dbReference type="Gene3D" id="3.30.70.890">
    <property type="entry name" value="GHMP kinase, C-terminal domain"/>
    <property type="match status" value="1"/>
</dbReference>
<dbReference type="PANTHER" id="PTHR20861:SF1">
    <property type="entry name" value="HOMOSERINE KINASE"/>
    <property type="match status" value="1"/>
</dbReference>
<evidence type="ECO:0000256" key="2">
    <source>
        <dbReference type="ARBA" id="ARBA00007370"/>
    </source>
</evidence>
<keyword evidence="10 13" id="KW-0067">ATP-binding</keyword>
<dbReference type="GO" id="GO:0009088">
    <property type="term" value="P:threonine biosynthetic process"/>
    <property type="evidence" value="ECO:0007669"/>
    <property type="project" value="UniProtKB-UniRule"/>
</dbReference>
<dbReference type="HAMAP" id="MF_00384">
    <property type="entry name" value="Homoser_kinase"/>
    <property type="match status" value="1"/>
</dbReference>
<dbReference type="GO" id="GO:0005524">
    <property type="term" value="F:ATP binding"/>
    <property type="evidence" value="ECO:0007669"/>
    <property type="project" value="UniProtKB-UniRule"/>
</dbReference>
<dbReference type="Pfam" id="PF00288">
    <property type="entry name" value="GHMP_kinases_N"/>
    <property type="match status" value="1"/>
</dbReference>
<proteinExistence type="inferred from homology"/>
<comment type="function">
    <text evidence="12 13">Catalyzes the ATP-dependent phosphorylation of L-homoserine to L-homoserine phosphate.</text>
</comment>
<dbReference type="RefSeq" id="WP_243646857.1">
    <property type="nucleotide sequence ID" value="NZ_SMAN01000019.1"/>
</dbReference>
<dbReference type="UniPathway" id="UPA00050">
    <property type="reaction ID" value="UER00064"/>
</dbReference>
<dbReference type="InterPro" id="IPR014721">
    <property type="entry name" value="Ribsml_uS5_D2-typ_fold_subgr"/>
</dbReference>
<dbReference type="PROSITE" id="PS00627">
    <property type="entry name" value="GHMP_KINASES_ATP"/>
    <property type="match status" value="1"/>
</dbReference>
<comment type="caution">
    <text evidence="16">The sequence shown here is derived from an EMBL/GenBank/DDBJ whole genome shotgun (WGS) entry which is preliminary data.</text>
</comment>
<comment type="similarity">
    <text evidence="2 13">Belongs to the GHMP kinase family. Homoserine kinase subfamily.</text>
</comment>
<feature type="domain" description="GHMP kinase C-terminal" evidence="15">
    <location>
        <begin position="206"/>
        <end position="283"/>
    </location>
</feature>
<evidence type="ECO:0000313" key="16">
    <source>
        <dbReference type="EMBL" id="TCT19077.1"/>
    </source>
</evidence>
<evidence type="ECO:0000256" key="3">
    <source>
        <dbReference type="ARBA" id="ARBA00012078"/>
    </source>
</evidence>
<feature type="binding site" evidence="13">
    <location>
        <begin position="90"/>
        <end position="100"/>
    </location>
    <ligand>
        <name>ATP</name>
        <dbReference type="ChEBI" id="CHEBI:30616"/>
    </ligand>
</feature>
<reference evidence="16 17" key="1">
    <citation type="submission" date="2019-03" db="EMBL/GenBank/DDBJ databases">
        <title>Genomic Encyclopedia of Type Strains, Phase IV (KMG-IV): sequencing the most valuable type-strain genomes for metagenomic binning, comparative biology and taxonomic classification.</title>
        <authorList>
            <person name="Goeker M."/>
        </authorList>
    </citation>
    <scope>NUCLEOTIDE SEQUENCE [LARGE SCALE GENOMIC DNA]</scope>
    <source>
        <strain evidence="16 17">DSM 25894</strain>
    </source>
</reference>
<keyword evidence="8 13" id="KW-0547">Nucleotide-binding</keyword>
<evidence type="ECO:0000256" key="1">
    <source>
        <dbReference type="ARBA" id="ARBA00005015"/>
    </source>
</evidence>
<sequence length="307" mass="34212">MMTEQFTITVPGSTSNLGAGFDSIGLALNLFLKIRCKKADRWRFIPLTQGLRGIPEGKDNMIYQSALYVAHQTGYDDLPPYEVELESDIPLARGLGSSGAAVAAGVELANQILNLQLSEHQKVLYATKMEGHPDNVAPSIVGGWVIAYYDQQNLSYIKTNAGKHRVAFAGIIPNFELETKTSREILPASLSFKSSVEASAIANVSVAALFQEDFPLLGKMMDQDLFHQPYRKMFIPHYEKMKHEMEQHGAYGTFLSGAGPTMLSMFDDETAEKRIDQWAKKYPEFNWEVFHVEPHGLKVDTFDVSAI</sequence>
<dbReference type="NCBIfam" id="TIGR00191">
    <property type="entry name" value="thrB"/>
    <property type="match status" value="1"/>
</dbReference>
<evidence type="ECO:0000256" key="9">
    <source>
        <dbReference type="ARBA" id="ARBA00022777"/>
    </source>
</evidence>
<dbReference type="GO" id="GO:0004413">
    <property type="term" value="F:homoserine kinase activity"/>
    <property type="evidence" value="ECO:0007669"/>
    <property type="project" value="UniProtKB-UniRule"/>
</dbReference>
<keyword evidence="13" id="KW-0963">Cytoplasm</keyword>
<dbReference type="Proteomes" id="UP000294650">
    <property type="component" value="Unassembled WGS sequence"/>
</dbReference>
<evidence type="ECO:0000256" key="12">
    <source>
        <dbReference type="ARBA" id="ARBA00049954"/>
    </source>
</evidence>
<gene>
    <name evidence="13" type="primary">thrB</name>
    <name evidence="16" type="ORF">EDD68_11924</name>
</gene>
<dbReference type="InterPro" id="IPR036554">
    <property type="entry name" value="GHMP_kinase_C_sf"/>
</dbReference>
<name>A0A4R3MTM9_9BACI</name>
<dbReference type="InterPro" id="IPR006204">
    <property type="entry name" value="GHMP_kinase_N_dom"/>
</dbReference>
<comment type="catalytic activity">
    <reaction evidence="11 13">
        <text>L-homoserine + ATP = O-phospho-L-homoserine + ADP + H(+)</text>
        <dbReference type="Rhea" id="RHEA:13985"/>
        <dbReference type="ChEBI" id="CHEBI:15378"/>
        <dbReference type="ChEBI" id="CHEBI:30616"/>
        <dbReference type="ChEBI" id="CHEBI:57476"/>
        <dbReference type="ChEBI" id="CHEBI:57590"/>
        <dbReference type="ChEBI" id="CHEBI:456216"/>
        <dbReference type="EC" id="2.7.1.39"/>
    </reaction>
</comment>
<evidence type="ECO:0000259" key="15">
    <source>
        <dbReference type="Pfam" id="PF08544"/>
    </source>
</evidence>
<evidence type="ECO:0000256" key="5">
    <source>
        <dbReference type="ARBA" id="ARBA00022605"/>
    </source>
</evidence>
<dbReference type="InterPro" id="IPR020568">
    <property type="entry name" value="Ribosomal_Su5_D2-typ_SF"/>
</dbReference>
<comment type="pathway">
    <text evidence="1 13">Amino-acid biosynthesis; L-threonine biosynthesis; L-threonine from L-aspartate: step 4/5.</text>
</comment>
<keyword evidence="17" id="KW-1185">Reference proteome</keyword>
<dbReference type="InterPro" id="IPR013750">
    <property type="entry name" value="GHMP_kinase_C_dom"/>
</dbReference>
<dbReference type="Gene3D" id="3.30.230.10">
    <property type="match status" value="1"/>
</dbReference>
<dbReference type="EC" id="2.7.1.39" evidence="3 13"/>
<organism evidence="16 17">
    <name type="scientific">Melghiribacillus thermohalophilus</name>
    <dbReference type="NCBI Taxonomy" id="1324956"/>
    <lineage>
        <taxon>Bacteria</taxon>
        <taxon>Bacillati</taxon>
        <taxon>Bacillota</taxon>
        <taxon>Bacilli</taxon>
        <taxon>Bacillales</taxon>
        <taxon>Bacillaceae</taxon>
        <taxon>Melghiribacillus</taxon>
    </lineage>
</organism>
<dbReference type="Pfam" id="PF08544">
    <property type="entry name" value="GHMP_kinases_C"/>
    <property type="match status" value="1"/>
</dbReference>
<dbReference type="PRINTS" id="PR00958">
    <property type="entry name" value="HOMSERKINASE"/>
</dbReference>
<dbReference type="AlphaFoldDB" id="A0A4R3MTM9"/>
<dbReference type="PANTHER" id="PTHR20861">
    <property type="entry name" value="HOMOSERINE/4-DIPHOSPHOCYTIDYL-2-C-METHYL-D-ERYTHRITOL KINASE"/>
    <property type="match status" value="1"/>
</dbReference>
<dbReference type="InterPro" id="IPR006203">
    <property type="entry name" value="GHMP_knse_ATP-bd_CS"/>
</dbReference>
<keyword evidence="5 13" id="KW-0028">Amino-acid biosynthesis</keyword>
<comment type="subcellular location">
    <subcellularLocation>
        <location evidence="13">Cytoplasm</location>
    </subcellularLocation>
</comment>
<dbReference type="PIRSF" id="PIRSF000676">
    <property type="entry name" value="Homoser_kin"/>
    <property type="match status" value="1"/>
</dbReference>
<evidence type="ECO:0000259" key="14">
    <source>
        <dbReference type="Pfam" id="PF00288"/>
    </source>
</evidence>
<evidence type="ECO:0000256" key="11">
    <source>
        <dbReference type="ARBA" id="ARBA00049375"/>
    </source>
</evidence>
<evidence type="ECO:0000256" key="10">
    <source>
        <dbReference type="ARBA" id="ARBA00022840"/>
    </source>
</evidence>
<evidence type="ECO:0000256" key="13">
    <source>
        <dbReference type="HAMAP-Rule" id="MF_00384"/>
    </source>
</evidence>
<evidence type="ECO:0000256" key="6">
    <source>
        <dbReference type="ARBA" id="ARBA00022679"/>
    </source>
</evidence>
<evidence type="ECO:0000313" key="17">
    <source>
        <dbReference type="Proteomes" id="UP000294650"/>
    </source>
</evidence>
<evidence type="ECO:0000256" key="8">
    <source>
        <dbReference type="ARBA" id="ARBA00022741"/>
    </source>
</evidence>
<keyword evidence="6 13" id="KW-0808">Transferase</keyword>
<protein>
    <recommendedName>
        <fullName evidence="4 13">Homoserine kinase</fullName>
        <shortName evidence="13">HK</shortName>
        <shortName evidence="13">HSK</shortName>
        <ecNumber evidence="3 13">2.7.1.39</ecNumber>
    </recommendedName>
</protein>
<dbReference type="SUPFAM" id="SSF54211">
    <property type="entry name" value="Ribosomal protein S5 domain 2-like"/>
    <property type="match status" value="1"/>
</dbReference>
<dbReference type="EMBL" id="SMAN01000019">
    <property type="protein sequence ID" value="TCT19077.1"/>
    <property type="molecule type" value="Genomic_DNA"/>
</dbReference>
<evidence type="ECO:0000256" key="7">
    <source>
        <dbReference type="ARBA" id="ARBA00022697"/>
    </source>
</evidence>
<dbReference type="InterPro" id="IPR000870">
    <property type="entry name" value="Homoserine_kinase"/>
</dbReference>
<keyword evidence="9 13" id="KW-0418">Kinase</keyword>
<feature type="domain" description="GHMP kinase N-terminal" evidence="14">
    <location>
        <begin position="60"/>
        <end position="143"/>
    </location>
</feature>
<dbReference type="SUPFAM" id="SSF55060">
    <property type="entry name" value="GHMP Kinase, C-terminal domain"/>
    <property type="match status" value="1"/>
</dbReference>
<accession>A0A4R3MTM9</accession>
<dbReference type="GO" id="GO:0005737">
    <property type="term" value="C:cytoplasm"/>
    <property type="evidence" value="ECO:0007669"/>
    <property type="project" value="UniProtKB-SubCell"/>
</dbReference>